<gene>
    <name evidence="2" type="ORF">KI387_009554</name>
</gene>
<evidence type="ECO:0000313" key="3">
    <source>
        <dbReference type="Proteomes" id="UP000824469"/>
    </source>
</evidence>
<name>A0AA38KSM8_TAXCH</name>
<dbReference type="GO" id="GO:0004842">
    <property type="term" value="F:ubiquitin-protein transferase activity"/>
    <property type="evidence" value="ECO:0007669"/>
    <property type="project" value="InterPro"/>
</dbReference>
<protein>
    <submittedName>
        <fullName evidence="2">Uncharacterized protein</fullName>
    </submittedName>
</protein>
<sequence length="303" mass="33535">CKDCIYQKLAEEDTYHCPICNVYLGCLPKEKLRPDNNLQDVRSKIFPLKKKKMKTSDNISLGSAPARRKERSLSSLVISTPPVNAQAGLSSRTKSVARKAAASRGIGNKRNSGGDPLNQITDDDIKNIANQENGQKRTGKATSWEPLACLAEAANRTQTCQTPLLGLPAIKTEEADKYRSTKHANGMKRRGSGPVNAVRKKEPDKFYPGPNSKIARKLHATGSERISISRKQRSVALENDSSVKYERRSNPVWFALLASETQVGDNALPQIPKCYLKVKDGNVPVSYVKKYLVKKLDLKNESE</sequence>
<feature type="compositionally biased region" description="Basic residues" evidence="1">
    <location>
        <begin position="180"/>
        <end position="191"/>
    </location>
</feature>
<dbReference type="InterPro" id="IPR044807">
    <property type="entry name" value="DRIP1-like"/>
</dbReference>
<dbReference type="InterPro" id="IPR013083">
    <property type="entry name" value="Znf_RING/FYVE/PHD"/>
</dbReference>
<dbReference type="AlphaFoldDB" id="A0AA38KSM8"/>
<organism evidence="2 3">
    <name type="scientific">Taxus chinensis</name>
    <name type="common">Chinese yew</name>
    <name type="synonym">Taxus wallichiana var. chinensis</name>
    <dbReference type="NCBI Taxonomy" id="29808"/>
    <lineage>
        <taxon>Eukaryota</taxon>
        <taxon>Viridiplantae</taxon>
        <taxon>Streptophyta</taxon>
        <taxon>Embryophyta</taxon>
        <taxon>Tracheophyta</taxon>
        <taxon>Spermatophyta</taxon>
        <taxon>Pinopsida</taxon>
        <taxon>Pinidae</taxon>
        <taxon>Conifers II</taxon>
        <taxon>Cupressales</taxon>
        <taxon>Taxaceae</taxon>
        <taxon>Taxus</taxon>
    </lineage>
</organism>
<evidence type="ECO:0000313" key="2">
    <source>
        <dbReference type="EMBL" id="KAH9305150.1"/>
    </source>
</evidence>
<keyword evidence="3" id="KW-1185">Reference proteome</keyword>
<accession>A0AA38KSM8</accession>
<feature type="non-terminal residue" evidence="2">
    <location>
        <position position="303"/>
    </location>
</feature>
<dbReference type="PANTHER" id="PTHR46293:SF1">
    <property type="entry name" value="OS03G0632800 PROTEIN"/>
    <property type="match status" value="1"/>
</dbReference>
<feature type="region of interest" description="Disordered" evidence="1">
    <location>
        <begin position="88"/>
        <end position="120"/>
    </location>
</feature>
<comment type="caution">
    <text evidence="2">The sequence shown here is derived from an EMBL/GenBank/DDBJ whole genome shotgun (WGS) entry which is preliminary data.</text>
</comment>
<dbReference type="Gene3D" id="3.30.40.10">
    <property type="entry name" value="Zinc/RING finger domain, C3HC4 (zinc finger)"/>
    <property type="match status" value="1"/>
</dbReference>
<dbReference type="PANTHER" id="PTHR46293">
    <property type="entry name" value="E3 UBIQUITIN PROTEIN LIGASE DRIP1"/>
    <property type="match status" value="1"/>
</dbReference>
<dbReference type="EMBL" id="JAHRHJ020000008">
    <property type="protein sequence ID" value="KAH9305150.1"/>
    <property type="molecule type" value="Genomic_DNA"/>
</dbReference>
<dbReference type="Proteomes" id="UP000824469">
    <property type="component" value="Unassembled WGS sequence"/>
</dbReference>
<feature type="non-terminal residue" evidence="2">
    <location>
        <position position="1"/>
    </location>
</feature>
<proteinExistence type="predicted"/>
<feature type="region of interest" description="Disordered" evidence="1">
    <location>
        <begin position="178"/>
        <end position="205"/>
    </location>
</feature>
<dbReference type="OMA" id="SKHQRVA"/>
<evidence type="ECO:0000256" key="1">
    <source>
        <dbReference type="SAM" id="MobiDB-lite"/>
    </source>
</evidence>
<reference evidence="2 3" key="1">
    <citation type="journal article" date="2021" name="Nat. Plants">
        <title>The Taxus genome provides insights into paclitaxel biosynthesis.</title>
        <authorList>
            <person name="Xiong X."/>
            <person name="Gou J."/>
            <person name="Liao Q."/>
            <person name="Li Y."/>
            <person name="Zhou Q."/>
            <person name="Bi G."/>
            <person name="Li C."/>
            <person name="Du R."/>
            <person name="Wang X."/>
            <person name="Sun T."/>
            <person name="Guo L."/>
            <person name="Liang H."/>
            <person name="Lu P."/>
            <person name="Wu Y."/>
            <person name="Zhang Z."/>
            <person name="Ro D.K."/>
            <person name="Shang Y."/>
            <person name="Huang S."/>
            <person name="Yan J."/>
        </authorList>
    </citation>
    <scope>NUCLEOTIDE SEQUENCE [LARGE SCALE GENOMIC DNA]</scope>
    <source>
        <strain evidence="2">Ta-2019</strain>
    </source>
</reference>